<dbReference type="AlphaFoldDB" id="A0A4S4AIM2"/>
<sequence length="483" mass="52639">MPNGSKTLQPLPSRLALRSGACERPGEDASPGMGCRDALTGLPNHSAYMLEIERALAFRDARGALLLIDLDLFRSVNGSRGHDCGDCLLCAVAARLNAYLPPGAFLARFDGDEFAVLLHGVTQDGVRAQAERLLECFDEPFLCGELHLLQQASIGVALYPQHGESSSELHSHADLALQHAKQRGRRNWQCYEAGMGAQVRRRQFLLGRLRRALAGNEFFLVFQPRVALASGAVRSWEALLRWDCPDGGAVSPDEFIPVAEESGAIVPIGEWALREACRQFVEWRAQGLDPGSLAVNLSPRQFAVPQLAERIADILAETGMPPTLLELEITETAVMEEFDSAARTLEHLAGLGVGIAIDDFGTGYSSLAYLRRLPVDKLKIDRSFIGALDDSPHDAAIVRTIIELARALGLTVVAEGVETESQLRFLHGVLCHEMQGYLFSRPLCPSACAQMMRDGVRLPGHLLPRPQGPQPLQPEAAHSAPDW</sequence>
<feature type="domain" description="GGDEF" evidence="3">
    <location>
        <begin position="61"/>
        <end position="193"/>
    </location>
</feature>
<dbReference type="EMBL" id="SSOD01000014">
    <property type="protein sequence ID" value="THF59206.1"/>
    <property type="molecule type" value="Genomic_DNA"/>
</dbReference>
<dbReference type="InterPro" id="IPR029787">
    <property type="entry name" value="Nucleotide_cyclase"/>
</dbReference>
<dbReference type="OrthoDB" id="9813903at2"/>
<dbReference type="SMART" id="SM00267">
    <property type="entry name" value="GGDEF"/>
    <property type="match status" value="1"/>
</dbReference>
<dbReference type="GO" id="GO:0071111">
    <property type="term" value="F:cyclic-guanylate-specific phosphodiesterase activity"/>
    <property type="evidence" value="ECO:0007669"/>
    <property type="project" value="InterPro"/>
</dbReference>
<name>A0A4S4AIM2_9RHOO</name>
<dbReference type="CDD" id="cd01948">
    <property type="entry name" value="EAL"/>
    <property type="match status" value="1"/>
</dbReference>
<dbReference type="InterPro" id="IPR001633">
    <property type="entry name" value="EAL_dom"/>
</dbReference>
<dbReference type="SUPFAM" id="SSF141868">
    <property type="entry name" value="EAL domain-like"/>
    <property type="match status" value="1"/>
</dbReference>
<evidence type="ECO:0000313" key="5">
    <source>
        <dbReference type="Proteomes" id="UP000307956"/>
    </source>
</evidence>
<evidence type="ECO:0000259" key="2">
    <source>
        <dbReference type="PROSITE" id="PS50883"/>
    </source>
</evidence>
<dbReference type="PROSITE" id="PS50883">
    <property type="entry name" value="EAL"/>
    <property type="match status" value="1"/>
</dbReference>
<dbReference type="NCBIfam" id="TIGR00254">
    <property type="entry name" value="GGDEF"/>
    <property type="match status" value="1"/>
</dbReference>
<evidence type="ECO:0000259" key="3">
    <source>
        <dbReference type="PROSITE" id="PS50887"/>
    </source>
</evidence>
<protein>
    <submittedName>
        <fullName evidence="4">Bifunctional diguanylate cyclase/phosphodiesterase</fullName>
    </submittedName>
</protein>
<proteinExistence type="predicted"/>
<evidence type="ECO:0000313" key="4">
    <source>
        <dbReference type="EMBL" id="THF59206.1"/>
    </source>
</evidence>
<gene>
    <name evidence="4" type="ORF">E6O51_15890</name>
</gene>
<dbReference type="PANTHER" id="PTHR33121:SF79">
    <property type="entry name" value="CYCLIC DI-GMP PHOSPHODIESTERASE PDED-RELATED"/>
    <property type="match status" value="1"/>
</dbReference>
<dbReference type="CDD" id="cd01949">
    <property type="entry name" value="GGDEF"/>
    <property type="match status" value="1"/>
</dbReference>
<dbReference type="InterPro" id="IPR035919">
    <property type="entry name" value="EAL_sf"/>
</dbReference>
<feature type="region of interest" description="Disordered" evidence="1">
    <location>
        <begin position="459"/>
        <end position="483"/>
    </location>
</feature>
<dbReference type="InterPro" id="IPR050706">
    <property type="entry name" value="Cyclic-di-GMP_PDE-like"/>
</dbReference>
<dbReference type="Pfam" id="PF00990">
    <property type="entry name" value="GGDEF"/>
    <property type="match status" value="1"/>
</dbReference>
<dbReference type="InterPro" id="IPR043128">
    <property type="entry name" value="Rev_trsase/Diguanyl_cyclase"/>
</dbReference>
<evidence type="ECO:0000256" key="1">
    <source>
        <dbReference type="SAM" id="MobiDB-lite"/>
    </source>
</evidence>
<dbReference type="Proteomes" id="UP000307956">
    <property type="component" value="Unassembled WGS sequence"/>
</dbReference>
<dbReference type="SMART" id="SM00052">
    <property type="entry name" value="EAL"/>
    <property type="match status" value="1"/>
</dbReference>
<feature type="domain" description="EAL" evidence="2">
    <location>
        <begin position="202"/>
        <end position="456"/>
    </location>
</feature>
<organism evidence="4 5">
    <name type="scientific">Pseudothauera rhizosphaerae</name>
    <dbReference type="NCBI Taxonomy" id="2565932"/>
    <lineage>
        <taxon>Bacteria</taxon>
        <taxon>Pseudomonadati</taxon>
        <taxon>Pseudomonadota</taxon>
        <taxon>Betaproteobacteria</taxon>
        <taxon>Rhodocyclales</taxon>
        <taxon>Zoogloeaceae</taxon>
        <taxon>Pseudothauera</taxon>
    </lineage>
</organism>
<dbReference type="FunFam" id="3.20.20.450:FF:000001">
    <property type="entry name" value="Cyclic di-GMP phosphodiesterase yahA"/>
    <property type="match status" value="1"/>
</dbReference>
<comment type="caution">
    <text evidence="4">The sequence shown here is derived from an EMBL/GenBank/DDBJ whole genome shotgun (WGS) entry which is preliminary data.</text>
</comment>
<dbReference type="Gene3D" id="3.20.20.450">
    <property type="entry name" value="EAL domain"/>
    <property type="match status" value="1"/>
</dbReference>
<dbReference type="PROSITE" id="PS50887">
    <property type="entry name" value="GGDEF"/>
    <property type="match status" value="1"/>
</dbReference>
<keyword evidence="5" id="KW-1185">Reference proteome</keyword>
<dbReference type="InterPro" id="IPR000160">
    <property type="entry name" value="GGDEF_dom"/>
</dbReference>
<dbReference type="Gene3D" id="3.30.70.270">
    <property type="match status" value="1"/>
</dbReference>
<dbReference type="SUPFAM" id="SSF55073">
    <property type="entry name" value="Nucleotide cyclase"/>
    <property type="match status" value="1"/>
</dbReference>
<reference evidence="4 5" key="1">
    <citation type="submission" date="2019-04" db="EMBL/GenBank/DDBJ databases">
        <title>Azoarcus rhizosphaerae sp. nov. isolated from rhizosphere of Ficus religiosa.</title>
        <authorList>
            <person name="Lin S.-Y."/>
            <person name="Hameed A."/>
            <person name="Hsu Y.-H."/>
            <person name="Young C.-C."/>
        </authorList>
    </citation>
    <scope>NUCLEOTIDE SEQUENCE [LARGE SCALE GENOMIC DNA]</scope>
    <source>
        <strain evidence="4 5">CC-YHH848</strain>
    </source>
</reference>
<accession>A0A4S4AIM2</accession>
<dbReference type="PANTHER" id="PTHR33121">
    <property type="entry name" value="CYCLIC DI-GMP PHOSPHODIESTERASE PDEF"/>
    <property type="match status" value="1"/>
</dbReference>
<dbReference type="Pfam" id="PF00563">
    <property type="entry name" value="EAL"/>
    <property type="match status" value="1"/>
</dbReference>